<accession>D8M6Q7</accession>
<sequence length="86" mass="10322">MYILQLSVHCREDNVDYNELHHYDQVTLLLNEVKQRITYGSTIPNLCRCRRRPMVLFDKHNAELNFESFASLNVLYELWKDSAIFE</sequence>
<gene>
    <name evidence="1" type="ORF">GSBLH_T00003349001</name>
</gene>
<evidence type="ECO:0000313" key="1">
    <source>
        <dbReference type="EMBL" id="CBK23475.2"/>
    </source>
</evidence>
<organism evidence="1">
    <name type="scientific">Blastocystis hominis</name>
    <dbReference type="NCBI Taxonomy" id="12968"/>
    <lineage>
        <taxon>Eukaryota</taxon>
        <taxon>Sar</taxon>
        <taxon>Stramenopiles</taxon>
        <taxon>Bigyra</taxon>
        <taxon>Opalozoa</taxon>
        <taxon>Opalinata</taxon>
        <taxon>Blastocystidae</taxon>
        <taxon>Blastocystis</taxon>
    </lineage>
</organism>
<dbReference type="AlphaFoldDB" id="D8M6Q7"/>
<dbReference type="EMBL" id="FN668661">
    <property type="protein sequence ID" value="CBK23475.2"/>
    <property type="molecule type" value="Genomic_DNA"/>
</dbReference>
<dbReference type="Proteomes" id="UP000008312">
    <property type="component" value="Unassembled WGS sequence"/>
</dbReference>
<dbReference type="RefSeq" id="XP_012897523.1">
    <property type="nucleotide sequence ID" value="XM_013042069.1"/>
</dbReference>
<reference evidence="1" key="1">
    <citation type="submission" date="2010-02" db="EMBL/GenBank/DDBJ databases">
        <title>Sequencing and annotation of the Blastocystis hominis genome.</title>
        <authorList>
            <person name="Wincker P."/>
        </authorList>
    </citation>
    <scope>NUCLEOTIDE SEQUENCE</scope>
    <source>
        <strain evidence="1">Singapore isolate B</strain>
    </source>
</reference>
<evidence type="ECO:0000313" key="2">
    <source>
        <dbReference type="Proteomes" id="UP000008312"/>
    </source>
</evidence>
<dbReference type="OrthoDB" id="10417656at2759"/>
<protein>
    <submittedName>
        <fullName evidence="1">Uncharacterized protein</fullName>
    </submittedName>
</protein>
<dbReference type="GeneID" id="24920453"/>
<dbReference type="InParanoid" id="D8M6Q7"/>
<proteinExistence type="predicted"/>
<name>D8M6Q7_BLAHO</name>
<keyword evidence="2" id="KW-1185">Reference proteome</keyword>